<feature type="region of interest" description="Disordered" evidence="1">
    <location>
        <begin position="22"/>
        <end position="54"/>
    </location>
</feature>
<gene>
    <name evidence="2" type="ORF">Tci_683838</name>
</gene>
<reference evidence="2" key="1">
    <citation type="journal article" date="2019" name="Sci. Rep.">
        <title>Draft genome of Tanacetum cinerariifolium, the natural source of mosquito coil.</title>
        <authorList>
            <person name="Yamashiro T."/>
            <person name="Shiraishi A."/>
            <person name="Satake H."/>
            <person name="Nakayama K."/>
        </authorList>
    </citation>
    <scope>NUCLEOTIDE SEQUENCE</scope>
</reference>
<protein>
    <submittedName>
        <fullName evidence="2">Uncharacterized protein</fullName>
    </submittedName>
</protein>
<accession>A0A699L0Y0</accession>
<dbReference type="EMBL" id="BKCJ010556018">
    <property type="protein sequence ID" value="GFB11867.1"/>
    <property type="molecule type" value="Genomic_DNA"/>
</dbReference>
<dbReference type="AlphaFoldDB" id="A0A699L0Y0"/>
<feature type="non-terminal residue" evidence="2">
    <location>
        <position position="1"/>
    </location>
</feature>
<feature type="compositionally biased region" description="Polar residues" evidence="1">
    <location>
        <begin position="44"/>
        <end position="54"/>
    </location>
</feature>
<evidence type="ECO:0000313" key="2">
    <source>
        <dbReference type="EMBL" id="GFB11867.1"/>
    </source>
</evidence>
<proteinExistence type="predicted"/>
<comment type="caution">
    <text evidence="2">The sequence shown here is derived from an EMBL/GenBank/DDBJ whole genome shotgun (WGS) entry which is preliminary data.</text>
</comment>
<feature type="region of interest" description="Disordered" evidence="1">
    <location>
        <begin position="75"/>
        <end position="95"/>
    </location>
</feature>
<sequence length="95" mass="9944">TAKDKNPSQPLASTHVVVKLHKEAQQATSGPASLGVTSEVRANPQLSSMQSSSHQEPIFLASTIVHSESALGHDTLVDSTTEANLGKSDPKDLLS</sequence>
<organism evidence="2">
    <name type="scientific">Tanacetum cinerariifolium</name>
    <name type="common">Dalmatian daisy</name>
    <name type="synonym">Chrysanthemum cinerariifolium</name>
    <dbReference type="NCBI Taxonomy" id="118510"/>
    <lineage>
        <taxon>Eukaryota</taxon>
        <taxon>Viridiplantae</taxon>
        <taxon>Streptophyta</taxon>
        <taxon>Embryophyta</taxon>
        <taxon>Tracheophyta</taxon>
        <taxon>Spermatophyta</taxon>
        <taxon>Magnoliopsida</taxon>
        <taxon>eudicotyledons</taxon>
        <taxon>Gunneridae</taxon>
        <taxon>Pentapetalae</taxon>
        <taxon>asterids</taxon>
        <taxon>campanulids</taxon>
        <taxon>Asterales</taxon>
        <taxon>Asteraceae</taxon>
        <taxon>Asteroideae</taxon>
        <taxon>Anthemideae</taxon>
        <taxon>Anthemidinae</taxon>
        <taxon>Tanacetum</taxon>
    </lineage>
</organism>
<evidence type="ECO:0000256" key="1">
    <source>
        <dbReference type="SAM" id="MobiDB-lite"/>
    </source>
</evidence>
<name>A0A699L0Y0_TANCI</name>